<dbReference type="InterPro" id="IPR052511">
    <property type="entry name" value="ATP-dep_Helicase"/>
</dbReference>
<dbReference type="STRING" id="1666911.HLUCCA11_19890"/>
<dbReference type="PROSITE" id="PS51194">
    <property type="entry name" value="HELICASE_CTER"/>
    <property type="match status" value="1"/>
</dbReference>
<dbReference type="EMBL" id="LJZR01000040">
    <property type="protein sequence ID" value="KPQ33024.1"/>
    <property type="molecule type" value="Genomic_DNA"/>
</dbReference>
<name>A0A0P8BVW9_9CYAN</name>
<keyword evidence="2" id="KW-0067">ATP-binding</keyword>
<evidence type="ECO:0000313" key="6">
    <source>
        <dbReference type="Proteomes" id="UP000050465"/>
    </source>
</evidence>
<organism evidence="5 6">
    <name type="scientific">Phormidesmis priestleyi Ana</name>
    <dbReference type="NCBI Taxonomy" id="1666911"/>
    <lineage>
        <taxon>Bacteria</taxon>
        <taxon>Bacillati</taxon>
        <taxon>Cyanobacteriota</taxon>
        <taxon>Cyanophyceae</taxon>
        <taxon>Leptolyngbyales</taxon>
        <taxon>Leptolyngbyaceae</taxon>
        <taxon>Phormidesmis</taxon>
    </lineage>
</organism>
<dbReference type="InterPro" id="IPR027417">
    <property type="entry name" value="P-loop_NTPase"/>
</dbReference>
<evidence type="ECO:0000259" key="4">
    <source>
        <dbReference type="PROSITE" id="PS51194"/>
    </source>
</evidence>
<dbReference type="GO" id="GO:0004386">
    <property type="term" value="F:helicase activity"/>
    <property type="evidence" value="ECO:0007669"/>
    <property type="project" value="UniProtKB-KW"/>
</dbReference>
<dbReference type="InterPro" id="IPR014001">
    <property type="entry name" value="Helicase_ATP-bd"/>
</dbReference>
<feature type="domain" description="Helicase ATP-binding" evidence="3">
    <location>
        <begin position="33"/>
        <end position="212"/>
    </location>
</feature>
<dbReference type="GO" id="GO:0005524">
    <property type="term" value="F:ATP binding"/>
    <property type="evidence" value="ECO:0007669"/>
    <property type="project" value="UniProtKB-KW"/>
</dbReference>
<dbReference type="SMART" id="SM00487">
    <property type="entry name" value="DEXDc"/>
    <property type="match status" value="1"/>
</dbReference>
<dbReference type="GO" id="GO:0016887">
    <property type="term" value="F:ATP hydrolysis activity"/>
    <property type="evidence" value="ECO:0007669"/>
    <property type="project" value="TreeGrafter"/>
</dbReference>
<evidence type="ECO:0000313" key="5">
    <source>
        <dbReference type="EMBL" id="KPQ33024.1"/>
    </source>
</evidence>
<dbReference type="Pfam" id="PF00271">
    <property type="entry name" value="Helicase_C"/>
    <property type="match status" value="1"/>
</dbReference>
<keyword evidence="5" id="KW-0378">Hydrolase</keyword>
<accession>A0A0P8BVW9</accession>
<keyword evidence="5" id="KW-0347">Helicase</keyword>
<dbReference type="AlphaFoldDB" id="A0A0P8BVW9"/>
<feature type="domain" description="Helicase C-terminal" evidence="4">
    <location>
        <begin position="229"/>
        <end position="384"/>
    </location>
</feature>
<dbReference type="PANTHER" id="PTHR47962:SF5">
    <property type="entry name" value="ATP-DEPENDENT HELICASE LHR-RELATED"/>
    <property type="match status" value="1"/>
</dbReference>
<evidence type="ECO:0000256" key="1">
    <source>
        <dbReference type="ARBA" id="ARBA00022741"/>
    </source>
</evidence>
<sequence length="724" mass="80463">MTSAFSRFPVRLQEAIVSRLGWTSLRPVQELSSHALLDGKNAVILAPTAGGKTEASMFPMLAQLMDNEPAGVGLLYIAPIKALLNNQAERLGLYTDMVGLRRFLWHGDVKASDKKAFMKEPATLLMTTPESLEVMLLSSKVPHAKLFGDLRGVVIDEIHALAGSDRGTHLISVLERIARYTPNDIQRVGLSATVGNPEAILHWMQGTSKREGCVVDPPKKPSPKDLKVHLRETLGAIAQEASQKAAGQKSLFFCESRSLAEDIAERLRNRGTDVFVHHSSVSLEERNAAEARFYQGENASIVCTSTLELGIDVGDLDLVFQANAPSTASSFLQRLGRTGRRAQQRANTTFFCEDIEPALQAIAIVELVRTGWVESIKLNTRAWPVLVHQLLALTLQFGAISAERCWQQLTVITDFSNITAPEFDTLIAHMLREGFLYESGGLLSMGDKAEKVFGRKNFMELYAVFSSPVLYKVTTKAGYVVGSLEQAFVDKLVEEISSFLLGGRAWVVKHVNHSDRTIRVEPAPRGKKPNWGGFVPQLLGYEICQQIAAVLKADAAIPYIDPQTQVRLDAARDDLGNLLKKAQEKAQGQCIQYEADRAIWWTFAGGQINHTLKYGLQYGHDWKIVADNFRLKIEGDSVGPNTINLSLKEIRTQRFWDSPTTESFVLSELPEYRLSKFQQALPDLFSLEMVKNYLLDVPAALSFLNNTHPSNRLDQQHINNIKRS</sequence>
<dbReference type="InterPro" id="IPR001650">
    <property type="entry name" value="Helicase_C-like"/>
</dbReference>
<comment type="caution">
    <text evidence="5">The sequence shown here is derived from an EMBL/GenBank/DDBJ whole genome shotgun (WGS) entry which is preliminary data.</text>
</comment>
<keyword evidence="1" id="KW-0547">Nucleotide-binding</keyword>
<proteinExistence type="predicted"/>
<dbReference type="Gene3D" id="3.40.50.300">
    <property type="entry name" value="P-loop containing nucleotide triphosphate hydrolases"/>
    <property type="match status" value="2"/>
</dbReference>
<dbReference type="SMART" id="SM00490">
    <property type="entry name" value="HELICc"/>
    <property type="match status" value="1"/>
</dbReference>
<dbReference type="SUPFAM" id="SSF52540">
    <property type="entry name" value="P-loop containing nucleoside triphosphate hydrolases"/>
    <property type="match status" value="1"/>
</dbReference>
<evidence type="ECO:0000259" key="3">
    <source>
        <dbReference type="PROSITE" id="PS51192"/>
    </source>
</evidence>
<dbReference type="InterPro" id="IPR011545">
    <property type="entry name" value="DEAD/DEAH_box_helicase_dom"/>
</dbReference>
<dbReference type="PATRIC" id="fig|1666911.3.peg.2334"/>
<dbReference type="EC" id="3.6.4.-" evidence="5"/>
<dbReference type="GO" id="GO:0003677">
    <property type="term" value="F:DNA binding"/>
    <property type="evidence" value="ECO:0007669"/>
    <property type="project" value="TreeGrafter"/>
</dbReference>
<gene>
    <name evidence="5" type="primary">lhr</name>
    <name evidence="5" type="ORF">HLUCCA11_19890</name>
</gene>
<dbReference type="Proteomes" id="UP000050465">
    <property type="component" value="Unassembled WGS sequence"/>
</dbReference>
<dbReference type="PROSITE" id="PS51192">
    <property type="entry name" value="HELICASE_ATP_BIND_1"/>
    <property type="match status" value="1"/>
</dbReference>
<reference evidence="5 6" key="1">
    <citation type="submission" date="2015-09" db="EMBL/GenBank/DDBJ databases">
        <title>Identification and resolution of microdiversity through metagenomic sequencing of parallel consortia.</title>
        <authorList>
            <person name="Nelson W.C."/>
            <person name="Romine M.F."/>
            <person name="Lindemann S.R."/>
        </authorList>
    </citation>
    <scope>NUCLEOTIDE SEQUENCE [LARGE SCALE GENOMIC DNA]</scope>
    <source>
        <strain evidence="5">Ana</strain>
    </source>
</reference>
<dbReference type="Pfam" id="PF00270">
    <property type="entry name" value="DEAD"/>
    <property type="match status" value="1"/>
</dbReference>
<protein>
    <submittedName>
        <fullName evidence="5">ATP-dependent helicase Lhr and Lhr-like helicase</fullName>
        <ecNumber evidence="5">3.6.4.-</ecNumber>
    </submittedName>
</protein>
<evidence type="ECO:0000256" key="2">
    <source>
        <dbReference type="ARBA" id="ARBA00022840"/>
    </source>
</evidence>
<dbReference type="PANTHER" id="PTHR47962">
    <property type="entry name" value="ATP-DEPENDENT HELICASE LHR-RELATED-RELATED"/>
    <property type="match status" value="1"/>
</dbReference>